<dbReference type="AlphaFoldDB" id="A0AAU7KDK9"/>
<gene>
    <name evidence="1" type="ORF">NFG58_12725</name>
</gene>
<reference evidence="1" key="1">
    <citation type="submission" date="2022-06" db="EMBL/GenBank/DDBJ databases">
        <title>A novel DMS-producing enzyme.</title>
        <authorList>
            <person name="Zhang Y."/>
        </authorList>
    </citation>
    <scope>NUCLEOTIDE SEQUENCE</scope>
    <source>
        <strain evidence="1">RT37</strain>
    </source>
</reference>
<dbReference type="EMBL" id="CP098827">
    <property type="protein sequence ID" value="XBO69490.1"/>
    <property type="molecule type" value="Genomic_DNA"/>
</dbReference>
<dbReference type="RefSeq" id="WP_108133142.1">
    <property type="nucleotide sequence ID" value="NZ_CP098827.1"/>
</dbReference>
<accession>A0AAU7KDK9</accession>
<proteinExistence type="predicted"/>
<organism evidence="1">
    <name type="scientific">Halomonas sp. RT37</name>
    <dbReference type="NCBI Taxonomy" id="2950872"/>
    <lineage>
        <taxon>Bacteria</taxon>
        <taxon>Pseudomonadati</taxon>
        <taxon>Pseudomonadota</taxon>
        <taxon>Gammaproteobacteria</taxon>
        <taxon>Oceanospirillales</taxon>
        <taxon>Halomonadaceae</taxon>
        <taxon>Halomonas</taxon>
    </lineage>
</organism>
<evidence type="ECO:0008006" key="2">
    <source>
        <dbReference type="Google" id="ProtNLM"/>
    </source>
</evidence>
<dbReference type="Gene3D" id="3.40.91.30">
    <property type="match status" value="1"/>
</dbReference>
<name>A0AAU7KDK9_9GAMM</name>
<protein>
    <recommendedName>
        <fullName evidence="2">DUF1064 domain-containing protein</fullName>
    </recommendedName>
</protein>
<evidence type="ECO:0000313" key="1">
    <source>
        <dbReference type="EMBL" id="XBO69490.1"/>
    </source>
</evidence>
<sequence length="113" mass="13001">MSDLALGRMKAGRMNQTEAAYAALLEQQRVAGEIAWYRFEGLKLRLADNTFYSPDFAVMRADGLMECHEVKGFWRDDARAKIKIAADLYPFRFIAVMKRRKKDGGGWSEEVFE</sequence>